<sequence length="226" mass="24854">MLNLVSNNTVTATSSFSKSQTLSMDVYSENEEGRAEVEAFIKHGFQKSYEANIPITMPFLLSVSEGKLKAALGIRSASSQLFIEQYLDVPINELDLFKSQQVQRGDIVEIGSLYSNSNRFTVPLFLVTAISLFCLGFKYMTFAGTSKVIGIISKAGIKCDYICDANAELLNESDDEWGSYYETSPKVVAVSLSDVAQVVDSHSYYHKLFQGLANEIAKTCKNLGAC</sequence>
<keyword evidence="1" id="KW-0472">Membrane</keyword>
<dbReference type="InterPro" id="IPR022050">
    <property type="entry name" value="T_hemolysin"/>
</dbReference>
<evidence type="ECO:0008006" key="4">
    <source>
        <dbReference type="Google" id="ProtNLM"/>
    </source>
</evidence>
<dbReference type="OrthoDB" id="7432757at2"/>
<evidence type="ECO:0000313" key="2">
    <source>
        <dbReference type="EMBL" id="ASP48975.1"/>
    </source>
</evidence>
<dbReference type="EMBL" id="CP020465">
    <property type="protein sequence ID" value="ASP48975.1"/>
    <property type="molecule type" value="Genomic_DNA"/>
</dbReference>
<keyword evidence="1" id="KW-0812">Transmembrane</keyword>
<reference evidence="2 3" key="1">
    <citation type="submission" date="2017-08" db="EMBL/GenBank/DDBJ databases">
        <title>Complete genome of Colwellia sp. NB097-1, a psychrophile bacterium ioslated from Bering Sea.</title>
        <authorList>
            <person name="Chen X."/>
        </authorList>
    </citation>
    <scope>NUCLEOTIDE SEQUENCE [LARGE SCALE GENOMIC DNA]</scope>
    <source>
        <strain evidence="2 3">NB097-1</strain>
    </source>
</reference>
<dbReference type="AlphaFoldDB" id="A0A222GAQ0"/>
<dbReference type="Pfam" id="PF12261">
    <property type="entry name" value="T_hemolysin"/>
    <property type="match status" value="1"/>
</dbReference>
<protein>
    <recommendedName>
        <fullName evidence="4">Thermostable hemolysin</fullName>
    </recommendedName>
</protein>
<feature type="transmembrane region" description="Helical" evidence="1">
    <location>
        <begin position="120"/>
        <end position="137"/>
    </location>
</feature>
<keyword evidence="3" id="KW-1185">Reference proteome</keyword>
<dbReference type="RefSeq" id="WP_081152667.1">
    <property type="nucleotide sequence ID" value="NZ_CP020465.1"/>
</dbReference>
<proteinExistence type="predicted"/>
<accession>A0A222GAQ0</accession>
<name>A0A222GAQ0_9GAMM</name>
<organism evidence="2 3">
    <name type="scientific">Cognaticolwellia beringensis</name>
    <dbReference type="NCBI Taxonomy" id="1967665"/>
    <lineage>
        <taxon>Bacteria</taxon>
        <taxon>Pseudomonadati</taxon>
        <taxon>Pseudomonadota</taxon>
        <taxon>Gammaproteobacteria</taxon>
        <taxon>Alteromonadales</taxon>
        <taxon>Colwelliaceae</taxon>
        <taxon>Cognaticolwellia</taxon>
    </lineage>
</organism>
<gene>
    <name evidence="2" type="ORF">B5D82_15075</name>
</gene>
<keyword evidence="1" id="KW-1133">Transmembrane helix</keyword>
<dbReference type="Proteomes" id="UP000202259">
    <property type="component" value="Chromosome"/>
</dbReference>
<dbReference type="KEGG" id="cber:B5D82_15075"/>
<evidence type="ECO:0000256" key="1">
    <source>
        <dbReference type="SAM" id="Phobius"/>
    </source>
</evidence>
<evidence type="ECO:0000313" key="3">
    <source>
        <dbReference type="Proteomes" id="UP000202259"/>
    </source>
</evidence>